<evidence type="ECO:0000256" key="3">
    <source>
        <dbReference type="ARBA" id="ARBA00022692"/>
    </source>
</evidence>
<evidence type="ECO:0000259" key="8">
    <source>
        <dbReference type="Pfam" id="PF02687"/>
    </source>
</evidence>
<name>A0ABS4DK70_9GAMM</name>
<dbReference type="Pfam" id="PF12704">
    <property type="entry name" value="MacB_PCD"/>
    <property type="match status" value="1"/>
</dbReference>
<dbReference type="InterPro" id="IPR050250">
    <property type="entry name" value="Macrolide_Exporter_MacB"/>
</dbReference>
<evidence type="ECO:0000313" key="10">
    <source>
        <dbReference type="EMBL" id="MBP1473448.1"/>
    </source>
</evidence>
<protein>
    <submittedName>
        <fullName evidence="10">ABC transporter permease</fullName>
    </submittedName>
</protein>
<dbReference type="PANTHER" id="PTHR30572:SF4">
    <property type="entry name" value="ABC TRANSPORTER PERMEASE YTRF"/>
    <property type="match status" value="1"/>
</dbReference>
<feature type="domain" description="MacB-like periplasmic core" evidence="9">
    <location>
        <begin position="54"/>
        <end position="244"/>
    </location>
</feature>
<keyword evidence="4 7" id="KW-1133">Transmembrane helix</keyword>
<reference evidence="10 11" key="1">
    <citation type="submission" date="2021-04" db="EMBL/GenBank/DDBJ databases">
        <authorList>
            <person name="Huq M.A."/>
        </authorList>
    </citation>
    <scope>NUCLEOTIDE SEQUENCE [LARGE SCALE GENOMIC DNA]</scope>
    <source>
        <strain evidence="10 11">MAH-13</strain>
    </source>
</reference>
<evidence type="ECO:0000256" key="6">
    <source>
        <dbReference type="ARBA" id="ARBA00038076"/>
    </source>
</evidence>
<proteinExistence type="inferred from homology"/>
<feature type="transmembrane region" description="Helical" evidence="7">
    <location>
        <begin position="371"/>
        <end position="393"/>
    </location>
</feature>
<evidence type="ECO:0000259" key="9">
    <source>
        <dbReference type="Pfam" id="PF12704"/>
    </source>
</evidence>
<feature type="transmembrane region" description="Helical" evidence="7">
    <location>
        <begin position="285"/>
        <end position="310"/>
    </location>
</feature>
<keyword evidence="11" id="KW-1185">Reference proteome</keyword>
<accession>A0ABS4DK70</accession>
<feature type="domain" description="ABC3 transporter permease C-terminal" evidence="8">
    <location>
        <begin position="291"/>
        <end position="398"/>
    </location>
</feature>
<evidence type="ECO:0000256" key="5">
    <source>
        <dbReference type="ARBA" id="ARBA00023136"/>
    </source>
</evidence>
<dbReference type="PANTHER" id="PTHR30572">
    <property type="entry name" value="MEMBRANE COMPONENT OF TRANSPORTER-RELATED"/>
    <property type="match status" value="1"/>
</dbReference>
<dbReference type="Pfam" id="PF02687">
    <property type="entry name" value="FtsX"/>
    <property type="match status" value="1"/>
</dbReference>
<comment type="similarity">
    <text evidence="6">Belongs to the ABC-4 integral membrane protein family.</text>
</comment>
<comment type="caution">
    <text evidence="10">The sequence shown here is derived from an EMBL/GenBank/DDBJ whole genome shotgun (WGS) entry which is preliminary data.</text>
</comment>
<evidence type="ECO:0000256" key="2">
    <source>
        <dbReference type="ARBA" id="ARBA00022475"/>
    </source>
</evidence>
<evidence type="ECO:0000256" key="1">
    <source>
        <dbReference type="ARBA" id="ARBA00004651"/>
    </source>
</evidence>
<evidence type="ECO:0000313" key="11">
    <source>
        <dbReference type="Proteomes" id="UP000823790"/>
    </source>
</evidence>
<dbReference type="InterPro" id="IPR003838">
    <property type="entry name" value="ABC3_permease_C"/>
</dbReference>
<organism evidence="10 11">
    <name type="scientific">Frateuria flava</name>
    <dbReference type="NCBI Taxonomy" id="2821489"/>
    <lineage>
        <taxon>Bacteria</taxon>
        <taxon>Pseudomonadati</taxon>
        <taxon>Pseudomonadota</taxon>
        <taxon>Gammaproteobacteria</taxon>
        <taxon>Lysobacterales</taxon>
        <taxon>Rhodanobacteraceae</taxon>
        <taxon>Frateuria</taxon>
    </lineage>
</organism>
<sequence>MDILPILSTLRRHKITALLLVLEIALTCAIVCNAVFLINQRLERMKMASGVAEHELVQIQAFGIGDTADAKAHAQEDLTALRQIPGVKSVALVNQVPFTNSSWNTSVKLDPKQNQATLNATQYFGENLLQTFGTRLVAGRDFAPDEYLDMRLVARDEKLAKKVVSVIITRDLGQKLWPGQSALGKTLYLGGDPMRVVGVVAGLIRPSLFGGDATAQWSMVFPLRMDSDNASRYVIRTAPQDRERVLAAAAATLRKNDPHRIILEKKTLDDIRADFFQDDRAMAGLLAGVCIALLVVTALGIVGLGSFWVAQRRRTIGVRRALGATRGSILRYFQTENFLLATIGIALGMVLAYGINLFLMLHYELPRLPAYYFPIGAIALWLIGQVAVLGPAMRAAAVPPVVATRSV</sequence>
<keyword evidence="2" id="KW-1003">Cell membrane</keyword>
<dbReference type="Proteomes" id="UP000823790">
    <property type="component" value="Unassembled WGS sequence"/>
</dbReference>
<dbReference type="EMBL" id="JAGJRS010000009">
    <property type="protein sequence ID" value="MBP1473448.1"/>
    <property type="molecule type" value="Genomic_DNA"/>
</dbReference>
<dbReference type="InterPro" id="IPR025857">
    <property type="entry name" value="MacB_PCD"/>
</dbReference>
<comment type="subcellular location">
    <subcellularLocation>
        <location evidence="1">Cell membrane</location>
        <topology evidence="1">Multi-pass membrane protein</topology>
    </subcellularLocation>
</comment>
<feature type="transmembrane region" description="Helical" evidence="7">
    <location>
        <begin position="338"/>
        <end position="359"/>
    </location>
</feature>
<feature type="transmembrane region" description="Helical" evidence="7">
    <location>
        <begin position="15"/>
        <end position="38"/>
    </location>
</feature>
<evidence type="ECO:0000256" key="7">
    <source>
        <dbReference type="SAM" id="Phobius"/>
    </source>
</evidence>
<dbReference type="RefSeq" id="WP_209616142.1">
    <property type="nucleotide sequence ID" value="NZ_JAGJRS010000009.1"/>
</dbReference>
<gene>
    <name evidence="10" type="ORF">J7I44_04005</name>
</gene>
<evidence type="ECO:0000256" key="4">
    <source>
        <dbReference type="ARBA" id="ARBA00022989"/>
    </source>
</evidence>
<keyword evidence="5 7" id="KW-0472">Membrane</keyword>
<keyword evidence="3 7" id="KW-0812">Transmembrane</keyword>